<evidence type="ECO:0000256" key="3">
    <source>
        <dbReference type="SAM" id="Phobius"/>
    </source>
</evidence>
<sequence length="427" mass="46942">MLSNNNTKNFIHDLDSICLHEEEGYTETLKVKEHRNKKTKKEDFISEKSDKETNDQNVWFSTIDKYLNSVEYAFDKGNSTSKKVSSAFDKIPEPTSKKIVLRLTILFAIIAMIIFFSSCAPTKVYAQNLPIRPLVGNINGPQNNIDELKIEKNNSAESSRGQEQLFIKRENLSIKTREAGSTSGSIWTDSLQPKSLATEYQPSHVGETITVNIPEDLQFKESPAPAQPPAGGAPPANAPASGQKYDQVKSMKFEIVGFEPGGDVYIRGTKNYISDTGESKNILVMAKLPQRSLNKFEVDAKEITQIAINENSNGQNSEYTAAGWDMTVSRKISGYAPDMNTTIAALDGQKKELETQRNALKEQQKALKSDEERLKKDRGRLDAEMAQAKKLLDSATIIDGPDQQGSTDGKGKGKAAGSAGGNKPAAK</sequence>
<evidence type="ECO:0000313" key="5">
    <source>
        <dbReference type="Proteomes" id="UP000291236"/>
    </source>
</evidence>
<feature type="coiled-coil region" evidence="1">
    <location>
        <begin position="343"/>
        <end position="391"/>
    </location>
</feature>
<keyword evidence="3" id="KW-1133">Transmembrane helix</keyword>
<feature type="region of interest" description="Disordered" evidence="2">
    <location>
        <begin position="391"/>
        <end position="427"/>
    </location>
</feature>
<keyword evidence="5" id="KW-1185">Reference proteome</keyword>
<gene>
    <name evidence="4" type="ORF">JCM31447_24760</name>
</gene>
<dbReference type="OrthoDB" id="5291257at2"/>
<protein>
    <submittedName>
        <fullName evidence="4">Uncharacterized protein</fullName>
    </submittedName>
</protein>
<keyword evidence="3" id="KW-0812">Transmembrane</keyword>
<dbReference type="EMBL" id="AP019368">
    <property type="protein sequence ID" value="BBH54019.1"/>
    <property type="molecule type" value="Genomic_DNA"/>
</dbReference>
<evidence type="ECO:0000256" key="2">
    <source>
        <dbReference type="SAM" id="MobiDB-lite"/>
    </source>
</evidence>
<evidence type="ECO:0000256" key="1">
    <source>
        <dbReference type="SAM" id="Coils"/>
    </source>
</evidence>
<keyword evidence="1" id="KW-0175">Coiled coil</keyword>
<dbReference type="KEGG" id="sbf:JCM31447_24760"/>
<organism evidence="4 5">
    <name type="scientific">Fluviispira sanaruensis</name>
    <dbReference type="NCBI Taxonomy" id="2493639"/>
    <lineage>
        <taxon>Bacteria</taxon>
        <taxon>Pseudomonadati</taxon>
        <taxon>Bdellovibrionota</taxon>
        <taxon>Oligoflexia</taxon>
        <taxon>Silvanigrellales</taxon>
        <taxon>Silvanigrellaceae</taxon>
        <taxon>Fluviispira</taxon>
    </lineage>
</organism>
<evidence type="ECO:0000313" key="4">
    <source>
        <dbReference type="EMBL" id="BBH54019.1"/>
    </source>
</evidence>
<reference evidence="4 5" key="1">
    <citation type="submission" date="2018-12" db="EMBL/GenBank/DDBJ databases">
        <title>Rubrispira sanarue gen. nov., sp., nov., a member of the order Silvanigrellales, isolated from a brackish lake in Hamamatsu Japan.</title>
        <authorList>
            <person name="Maejima Y."/>
            <person name="Iino T."/>
            <person name="Muraguchi Y."/>
            <person name="Fukuda K."/>
            <person name="Nojiri H."/>
            <person name="Ohkuma M."/>
            <person name="Moriuchi R."/>
            <person name="Dohra H."/>
            <person name="Kimbara K."/>
            <person name="Shintani M."/>
        </authorList>
    </citation>
    <scope>NUCLEOTIDE SEQUENCE [LARGE SCALE GENOMIC DNA]</scope>
    <source>
        <strain evidence="4 5">RF1110005</strain>
    </source>
</reference>
<dbReference type="RefSeq" id="WP_130611001.1">
    <property type="nucleotide sequence ID" value="NZ_AP019368.1"/>
</dbReference>
<name>A0A4P2VQ18_FLUSA</name>
<dbReference type="AlphaFoldDB" id="A0A4P2VQ18"/>
<accession>A0A4P2VQ18</accession>
<feature type="compositionally biased region" description="Low complexity" evidence="2">
    <location>
        <begin position="415"/>
        <end position="427"/>
    </location>
</feature>
<keyword evidence="3" id="KW-0472">Membrane</keyword>
<feature type="transmembrane region" description="Helical" evidence="3">
    <location>
        <begin position="99"/>
        <end position="118"/>
    </location>
</feature>
<dbReference type="Proteomes" id="UP000291236">
    <property type="component" value="Chromosome"/>
</dbReference>
<proteinExistence type="predicted"/>
<feature type="region of interest" description="Disordered" evidence="2">
    <location>
        <begin position="220"/>
        <end position="244"/>
    </location>
</feature>